<dbReference type="GO" id="GO:0004497">
    <property type="term" value="F:monooxygenase activity"/>
    <property type="evidence" value="ECO:0007669"/>
    <property type="project" value="UniProtKB-KW"/>
</dbReference>
<sequence length="167" mass="18591">MAALAGATSRIGLVATASTSYIEPFNLARLLMSVDHISKGRAGWNIVTTRDLSGNPTRNFGAEEHLEHSFPDFQKHHPVIVRDNPTLRELYSMLTGAFSRDELVGTPDKIANTLERWFREEATDGFMLMAPSLPDGLEDFVDLVVPILQSRGLVRSEYEGDTFIQRA</sequence>
<dbReference type="PANTHER" id="PTHR30011:SF16">
    <property type="entry name" value="C2H2 FINGER DOMAIN TRANSCRIPTION FACTOR (EUROFUNG)-RELATED"/>
    <property type="match status" value="1"/>
</dbReference>
<name>A0A934IZW1_9BACL</name>
<keyword evidence="3" id="KW-0560">Oxidoreductase</keyword>
<dbReference type="SUPFAM" id="SSF51679">
    <property type="entry name" value="Bacterial luciferase-like"/>
    <property type="match status" value="2"/>
</dbReference>
<comment type="caution">
    <text evidence="6">The sequence shown here is derived from an EMBL/GenBank/DDBJ whole genome shotgun (WGS) entry which is preliminary data.</text>
</comment>
<reference evidence="6" key="1">
    <citation type="submission" date="2020-12" db="EMBL/GenBank/DDBJ databases">
        <authorList>
            <person name="Huq M.A."/>
        </authorList>
    </citation>
    <scope>NUCLEOTIDE SEQUENCE</scope>
    <source>
        <strain evidence="6">MAHUQ-46</strain>
    </source>
</reference>
<dbReference type="InterPro" id="IPR036661">
    <property type="entry name" value="Luciferase-like_sf"/>
</dbReference>
<evidence type="ECO:0000256" key="3">
    <source>
        <dbReference type="ARBA" id="ARBA00023002"/>
    </source>
</evidence>
<dbReference type="Gene3D" id="3.20.20.30">
    <property type="entry name" value="Luciferase-like domain"/>
    <property type="match status" value="2"/>
</dbReference>
<feature type="domain" description="Luciferase-like" evidence="5">
    <location>
        <begin position="1"/>
        <end position="50"/>
    </location>
</feature>
<organism evidence="6 7">
    <name type="scientific">Paenibacillus roseus</name>
    <dbReference type="NCBI Taxonomy" id="2798579"/>
    <lineage>
        <taxon>Bacteria</taxon>
        <taxon>Bacillati</taxon>
        <taxon>Bacillota</taxon>
        <taxon>Bacilli</taxon>
        <taxon>Bacillales</taxon>
        <taxon>Paenibacillaceae</taxon>
        <taxon>Paenibacillus</taxon>
    </lineage>
</organism>
<dbReference type="Pfam" id="PF00296">
    <property type="entry name" value="Bac_luciferase"/>
    <property type="match status" value="1"/>
</dbReference>
<dbReference type="EMBL" id="JAELUP010000004">
    <property type="protein sequence ID" value="MBJ6360120.1"/>
    <property type="molecule type" value="Genomic_DNA"/>
</dbReference>
<accession>A0A934IZW1</accession>
<keyword evidence="1" id="KW-0285">Flavoprotein</keyword>
<keyword evidence="4" id="KW-0503">Monooxygenase</keyword>
<dbReference type="InterPro" id="IPR011251">
    <property type="entry name" value="Luciferase-like_dom"/>
</dbReference>
<dbReference type="GO" id="GO:0016705">
    <property type="term" value="F:oxidoreductase activity, acting on paired donors, with incorporation or reduction of molecular oxygen"/>
    <property type="evidence" value="ECO:0007669"/>
    <property type="project" value="InterPro"/>
</dbReference>
<evidence type="ECO:0000256" key="4">
    <source>
        <dbReference type="ARBA" id="ARBA00023033"/>
    </source>
</evidence>
<gene>
    <name evidence="6" type="ORF">JFN88_02130</name>
</gene>
<dbReference type="Proteomes" id="UP000640274">
    <property type="component" value="Unassembled WGS sequence"/>
</dbReference>
<evidence type="ECO:0000313" key="6">
    <source>
        <dbReference type="EMBL" id="MBJ6360120.1"/>
    </source>
</evidence>
<dbReference type="AlphaFoldDB" id="A0A934IZW1"/>
<evidence type="ECO:0000256" key="2">
    <source>
        <dbReference type="ARBA" id="ARBA00022643"/>
    </source>
</evidence>
<keyword evidence="7" id="KW-1185">Reference proteome</keyword>
<dbReference type="PANTHER" id="PTHR30011">
    <property type="entry name" value="ALKANESULFONATE MONOOXYGENASE-RELATED"/>
    <property type="match status" value="1"/>
</dbReference>
<dbReference type="InterPro" id="IPR051260">
    <property type="entry name" value="Diverse_substr_monoxygenases"/>
</dbReference>
<evidence type="ECO:0000259" key="5">
    <source>
        <dbReference type="Pfam" id="PF00296"/>
    </source>
</evidence>
<keyword evidence="2" id="KW-0288">FMN</keyword>
<protein>
    <submittedName>
        <fullName evidence="6">LLM class flavin-dependent oxidoreductase</fullName>
    </submittedName>
</protein>
<evidence type="ECO:0000256" key="1">
    <source>
        <dbReference type="ARBA" id="ARBA00022630"/>
    </source>
</evidence>
<evidence type="ECO:0000313" key="7">
    <source>
        <dbReference type="Proteomes" id="UP000640274"/>
    </source>
</evidence>
<proteinExistence type="predicted"/>